<dbReference type="InterPro" id="IPR029046">
    <property type="entry name" value="LolA/LolB/LppX"/>
</dbReference>
<evidence type="ECO:0000256" key="3">
    <source>
        <dbReference type="ARBA" id="ARBA00022475"/>
    </source>
</evidence>
<comment type="subcellular location">
    <subcellularLocation>
        <location evidence="1">Cell envelope</location>
    </subcellularLocation>
</comment>
<comment type="caution">
    <text evidence="4">The sequence shown here is derived from an EMBL/GenBank/DDBJ whole genome shotgun (WGS) entry which is preliminary data.</text>
</comment>
<dbReference type="EMBL" id="BAAAZR010000004">
    <property type="protein sequence ID" value="GAA3806608.1"/>
    <property type="molecule type" value="Genomic_DNA"/>
</dbReference>
<organism evidence="4 5">
    <name type="scientific">Sphaerisporangium flaviroseum</name>
    <dbReference type="NCBI Taxonomy" id="509199"/>
    <lineage>
        <taxon>Bacteria</taxon>
        <taxon>Bacillati</taxon>
        <taxon>Actinomycetota</taxon>
        <taxon>Actinomycetes</taxon>
        <taxon>Streptosporangiales</taxon>
        <taxon>Streptosporangiaceae</taxon>
        <taxon>Sphaerisporangium</taxon>
    </lineage>
</organism>
<dbReference type="Pfam" id="PF07161">
    <property type="entry name" value="LppX_LprAFG"/>
    <property type="match status" value="1"/>
</dbReference>
<dbReference type="SUPFAM" id="SSF89392">
    <property type="entry name" value="Prokaryotic lipoproteins and lipoprotein localization factors"/>
    <property type="match status" value="1"/>
</dbReference>
<keyword evidence="3" id="KW-0472">Membrane</keyword>
<evidence type="ECO:0000313" key="5">
    <source>
        <dbReference type="Proteomes" id="UP001500888"/>
    </source>
</evidence>
<dbReference type="InterPro" id="IPR009830">
    <property type="entry name" value="LppX/LprAFG"/>
</dbReference>
<proteinExistence type="inferred from homology"/>
<gene>
    <name evidence="4" type="ORF">GCM10022226_28370</name>
</gene>
<accession>A0ABP7I575</accession>
<evidence type="ECO:0000256" key="2">
    <source>
        <dbReference type="ARBA" id="ARBA00009194"/>
    </source>
</evidence>
<evidence type="ECO:0000256" key="1">
    <source>
        <dbReference type="ARBA" id="ARBA00004196"/>
    </source>
</evidence>
<dbReference type="Proteomes" id="UP001500888">
    <property type="component" value="Unassembled WGS sequence"/>
</dbReference>
<name>A0ABP7I575_9ACTN</name>
<evidence type="ECO:0000313" key="4">
    <source>
        <dbReference type="EMBL" id="GAA3806608.1"/>
    </source>
</evidence>
<protein>
    <recommendedName>
        <fullName evidence="6">LppX_LprAFG lipoprotein</fullName>
    </recommendedName>
</protein>
<keyword evidence="3" id="KW-1003">Cell membrane</keyword>
<sequence>MSSAIASIRAVSKRSLTYWPSRLRVPGAMARRARVPWLLAQFLVPFCLVVACTSSPGAAALPGAQELLNRSATAMRSVKTVAFTIATEGNPPVPVKHAEGSLTKEADAQGTIQINVLGNLQELNFVLTGDTVYFKGPTGGYQTMTRRQLAGIYDPSAILDPEKGVARLLSTTSNAKTEAEEEVGGAASYRVAVGLSQQVITTLVPGVNQAVNAKVWVDKATSRLLKANLPVGTGANAGTVVVTFENYDAPVTITAPAK</sequence>
<dbReference type="Gene3D" id="2.50.20.20">
    <property type="match status" value="1"/>
</dbReference>
<evidence type="ECO:0008006" key="6">
    <source>
        <dbReference type="Google" id="ProtNLM"/>
    </source>
</evidence>
<reference evidence="5" key="1">
    <citation type="journal article" date="2019" name="Int. J. Syst. Evol. Microbiol.">
        <title>The Global Catalogue of Microorganisms (GCM) 10K type strain sequencing project: providing services to taxonomists for standard genome sequencing and annotation.</title>
        <authorList>
            <consortium name="The Broad Institute Genomics Platform"/>
            <consortium name="The Broad Institute Genome Sequencing Center for Infectious Disease"/>
            <person name="Wu L."/>
            <person name="Ma J."/>
        </authorList>
    </citation>
    <scope>NUCLEOTIDE SEQUENCE [LARGE SCALE GENOMIC DNA]</scope>
    <source>
        <strain evidence="5">JCM 16908</strain>
    </source>
</reference>
<comment type="similarity">
    <text evidence="2">Belongs to the LppX/LprAFG lipoprotein family.</text>
</comment>
<dbReference type="CDD" id="cd16334">
    <property type="entry name" value="LppX-like"/>
    <property type="match status" value="1"/>
</dbReference>
<keyword evidence="5" id="KW-1185">Reference proteome</keyword>